<name>A0A917Q6I0_9HYPH</name>
<dbReference type="Pfam" id="PF01464">
    <property type="entry name" value="SLT"/>
    <property type="match status" value="1"/>
</dbReference>
<dbReference type="Gene3D" id="1.10.530.10">
    <property type="match status" value="1"/>
</dbReference>
<evidence type="ECO:0000313" key="5">
    <source>
        <dbReference type="Proteomes" id="UP000600449"/>
    </source>
</evidence>
<evidence type="ECO:0000256" key="1">
    <source>
        <dbReference type="ARBA" id="ARBA00009387"/>
    </source>
</evidence>
<sequence>MMRRALLILVAAATLTAGSISDVSPARAEENICEAEMIRAAAAHDVPLAVLFAVGLTETGRRGTLHPYALNIAGRSFFGTSRAEALAEFERERAAGVKLIDLGCMQINHYWHGQEFDTVADMLDPEKNVTYAALFLKQLRARHGSWTLAVARYHAGPRNTPAQKRYVCAVIRHMVSSGMGAWTPNARSFCG</sequence>
<dbReference type="InterPro" id="IPR023346">
    <property type="entry name" value="Lysozyme-like_dom_sf"/>
</dbReference>
<keyword evidence="5" id="KW-1185">Reference proteome</keyword>
<protein>
    <submittedName>
        <fullName evidence="4">Lytic transglycosylase</fullName>
    </submittedName>
</protein>
<feature type="domain" description="Transglycosylase SLT" evidence="3">
    <location>
        <begin position="93"/>
        <end position="166"/>
    </location>
</feature>
<dbReference type="InterPro" id="IPR008258">
    <property type="entry name" value="Transglycosylase_SLT_dom_1"/>
</dbReference>
<organism evidence="4 5">
    <name type="scientific">Salinarimonas ramus</name>
    <dbReference type="NCBI Taxonomy" id="690164"/>
    <lineage>
        <taxon>Bacteria</taxon>
        <taxon>Pseudomonadati</taxon>
        <taxon>Pseudomonadota</taxon>
        <taxon>Alphaproteobacteria</taxon>
        <taxon>Hyphomicrobiales</taxon>
        <taxon>Salinarimonadaceae</taxon>
        <taxon>Salinarimonas</taxon>
    </lineage>
</organism>
<reference evidence="4 5" key="1">
    <citation type="journal article" date="2014" name="Int. J. Syst. Evol. Microbiol.">
        <title>Complete genome sequence of Corynebacterium casei LMG S-19264T (=DSM 44701T), isolated from a smear-ripened cheese.</title>
        <authorList>
            <consortium name="US DOE Joint Genome Institute (JGI-PGF)"/>
            <person name="Walter F."/>
            <person name="Albersmeier A."/>
            <person name="Kalinowski J."/>
            <person name="Ruckert C."/>
        </authorList>
    </citation>
    <scope>NUCLEOTIDE SEQUENCE [LARGE SCALE GENOMIC DNA]</scope>
    <source>
        <strain evidence="4 5">CGMCC 1.9161</strain>
    </source>
</reference>
<dbReference type="AlphaFoldDB" id="A0A917Q6I0"/>
<comment type="similarity">
    <text evidence="1">Belongs to the virb1 family.</text>
</comment>
<feature type="signal peptide" evidence="2">
    <location>
        <begin position="1"/>
        <end position="28"/>
    </location>
</feature>
<evidence type="ECO:0000313" key="4">
    <source>
        <dbReference type="EMBL" id="GGK31033.1"/>
    </source>
</evidence>
<evidence type="ECO:0000256" key="2">
    <source>
        <dbReference type="SAM" id="SignalP"/>
    </source>
</evidence>
<evidence type="ECO:0000259" key="3">
    <source>
        <dbReference type="Pfam" id="PF01464"/>
    </source>
</evidence>
<gene>
    <name evidence="4" type="ORF">GCM10011322_17020</name>
</gene>
<dbReference type="EMBL" id="BMMF01000004">
    <property type="protein sequence ID" value="GGK31033.1"/>
    <property type="molecule type" value="Genomic_DNA"/>
</dbReference>
<dbReference type="Proteomes" id="UP000600449">
    <property type="component" value="Unassembled WGS sequence"/>
</dbReference>
<dbReference type="SUPFAM" id="SSF53955">
    <property type="entry name" value="Lysozyme-like"/>
    <property type="match status" value="1"/>
</dbReference>
<accession>A0A917Q6I0</accession>
<feature type="chain" id="PRO_5037479364" evidence="2">
    <location>
        <begin position="29"/>
        <end position="191"/>
    </location>
</feature>
<proteinExistence type="inferred from homology"/>
<comment type="caution">
    <text evidence="4">The sequence shown here is derived from an EMBL/GenBank/DDBJ whole genome shotgun (WGS) entry which is preliminary data.</text>
</comment>
<keyword evidence="2" id="KW-0732">Signal</keyword>